<proteinExistence type="inferred from homology"/>
<accession>A0A1F6AYX5</accession>
<dbReference type="AlphaFoldDB" id="A0A1F6AYX5"/>
<gene>
    <name evidence="6" type="ORF">A2973_00200</name>
</gene>
<keyword evidence="3 4" id="KW-0067">ATP-binding</keyword>
<name>A0A1F6AYX5_9BACT</name>
<dbReference type="GO" id="GO:0008817">
    <property type="term" value="F:corrinoid adenosyltransferase activity"/>
    <property type="evidence" value="ECO:0007669"/>
    <property type="project" value="UniProtKB-UniRule"/>
</dbReference>
<dbReference type="Pfam" id="PF01923">
    <property type="entry name" value="Cob_adeno_trans"/>
    <property type="match status" value="1"/>
</dbReference>
<keyword evidence="2 4" id="KW-0547">Nucleotide-binding</keyword>
<dbReference type="EC" id="2.5.1.17" evidence="4"/>
<feature type="domain" description="Cobalamin adenosyltransferase-like" evidence="5">
    <location>
        <begin position="3"/>
        <end position="181"/>
    </location>
</feature>
<dbReference type="SUPFAM" id="SSF89028">
    <property type="entry name" value="Cobalamin adenosyltransferase-like"/>
    <property type="match status" value="1"/>
</dbReference>
<evidence type="ECO:0000313" key="6">
    <source>
        <dbReference type="EMBL" id="OGG29914.1"/>
    </source>
</evidence>
<dbReference type="PANTHER" id="PTHR12213:SF0">
    <property type="entry name" value="CORRINOID ADENOSYLTRANSFERASE MMAB"/>
    <property type="match status" value="1"/>
</dbReference>
<dbReference type="Gene3D" id="1.20.1200.10">
    <property type="entry name" value="Cobalamin adenosyltransferase-like"/>
    <property type="match status" value="1"/>
</dbReference>
<evidence type="ECO:0000256" key="1">
    <source>
        <dbReference type="ARBA" id="ARBA00022679"/>
    </source>
</evidence>
<dbReference type="InterPro" id="IPR016030">
    <property type="entry name" value="CblAdoTrfase-like"/>
</dbReference>
<dbReference type="GO" id="GO:0005524">
    <property type="term" value="F:ATP binding"/>
    <property type="evidence" value="ECO:0007669"/>
    <property type="project" value="UniProtKB-UniRule"/>
</dbReference>
<evidence type="ECO:0000259" key="5">
    <source>
        <dbReference type="Pfam" id="PF01923"/>
    </source>
</evidence>
<dbReference type="GO" id="GO:0009236">
    <property type="term" value="P:cobalamin biosynthetic process"/>
    <property type="evidence" value="ECO:0007669"/>
    <property type="project" value="UniProtKB-UniRule"/>
</dbReference>
<keyword evidence="4" id="KW-0169">Cobalamin biosynthesis</keyword>
<organism evidence="6 7">
    <name type="scientific">Candidatus Gottesmanbacteria bacterium RIFCSPLOWO2_01_FULL_49_10</name>
    <dbReference type="NCBI Taxonomy" id="1798396"/>
    <lineage>
        <taxon>Bacteria</taxon>
        <taxon>Candidatus Gottesmaniibacteriota</taxon>
    </lineage>
</organism>
<comment type="catalytic activity">
    <reaction evidence="4">
        <text>2 cob(II)yrinate a,c diamide + reduced [electron-transfer flavoprotein] + 2 ATP = 2 adenosylcob(III)yrinate a,c-diamide + 2 triphosphate + oxidized [electron-transfer flavoprotein] + 3 H(+)</text>
        <dbReference type="Rhea" id="RHEA:11528"/>
        <dbReference type="Rhea" id="RHEA-COMP:10685"/>
        <dbReference type="Rhea" id="RHEA-COMP:10686"/>
        <dbReference type="ChEBI" id="CHEBI:15378"/>
        <dbReference type="ChEBI" id="CHEBI:18036"/>
        <dbReference type="ChEBI" id="CHEBI:30616"/>
        <dbReference type="ChEBI" id="CHEBI:57692"/>
        <dbReference type="ChEBI" id="CHEBI:58307"/>
        <dbReference type="ChEBI" id="CHEBI:58503"/>
        <dbReference type="ChEBI" id="CHEBI:58537"/>
        <dbReference type="EC" id="2.5.1.17"/>
    </reaction>
</comment>
<dbReference type="PANTHER" id="PTHR12213">
    <property type="entry name" value="CORRINOID ADENOSYLTRANSFERASE"/>
    <property type="match status" value="1"/>
</dbReference>
<comment type="pathway">
    <text evidence="4">Cofactor biosynthesis; adenosylcobalamin biosynthesis; adenosylcobalamin from cob(II)yrinate a,c-diamide: step 2/7.</text>
</comment>
<protein>
    <recommendedName>
        <fullName evidence="4">Corrinoid adenosyltransferase</fullName>
        <ecNumber evidence="4">2.5.1.17</ecNumber>
    </recommendedName>
    <alternativeName>
        <fullName evidence="4">Cob(II)alamin adenosyltransferase</fullName>
    </alternativeName>
    <alternativeName>
        <fullName evidence="4">Cob(II)yrinic acid a,c-diamide adenosyltransferase</fullName>
    </alternativeName>
    <alternativeName>
        <fullName evidence="4">Cobinamide/cobalamin adenosyltransferase</fullName>
    </alternativeName>
</protein>
<dbReference type="Proteomes" id="UP000176409">
    <property type="component" value="Unassembled WGS sequence"/>
</dbReference>
<comment type="similarity">
    <text evidence="4">Belongs to the Cob(I)alamin adenosyltransferase family.</text>
</comment>
<dbReference type="NCBIfam" id="TIGR00636">
    <property type="entry name" value="PduO_Nterm"/>
    <property type="match status" value="1"/>
</dbReference>
<dbReference type="STRING" id="1798396.A2973_00200"/>
<dbReference type="InterPro" id="IPR036451">
    <property type="entry name" value="CblAdoTrfase-like_sf"/>
</dbReference>
<evidence type="ECO:0000313" key="7">
    <source>
        <dbReference type="Proteomes" id="UP000176409"/>
    </source>
</evidence>
<evidence type="ECO:0000256" key="4">
    <source>
        <dbReference type="RuleBase" id="RU366026"/>
    </source>
</evidence>
<evidence type="ECO:0000256" key="2">
    <source>
        <dbReference type="ARBA" id="ARBA00022741"/>
    </source>
</evidence>
<reference evidence="6 7" key="1">
    <citation type="journal article" date="2016" name="Nat. Commun.">
        <title>Thousands of microbial genomes shed light on interconnected biogeochemical processes in an aquifer system.</title>
        <authorList>
            <person name="Anantharaman K."/>
            <person name="Brown C.T."/>
            <person name="Hug L.A."/>
            <person name="Sharon I."/>
            <person name="Castelle C.J."/>
            <person name="Probst A.J."/>
            <person name="Thomas B.C."/>
            <person name="Singh A."/>
            <person name="Wilkins M.J."/>
            <person name="Karaoz U."/>
            <person name="Brodie E.L."/>
            <person name="Williams K.H."/>
            <person name="Hubbard S.S."/>
            <person name="Banfield J.F."/>
        </authorList>
    </citation>
    <scope>NUCLEOTIDE SEQUENCE [LARGE SCALE GENOMIC DNA]</scope>
</reference>
<comment type="catalytic activity">
    <reaction evidence="4">
        <text>2 cob(II)alamin + reduced [electron-transfer flavoprotein] + 2 ATP = 2 adenosylcob(III)alamin + 2 triphosphate + oxidized [electron-transfer flavoprotein] + 3 H(+)</text>
        <dbReference type="Rhea" id="RHEA:28671"/>
        <dbReference type="Rhea" id="RHEA-COMP:10685"/>
        <dbReference type="Rhea" id="RHEA-COMP:10686"/>
        <dbReference type="ChEBI" id="CHEBI:15378"/>
        <dbReference type="ChEBI" id="CHEBI:16304"/>
        <dbReference type="ChEBI" id="CHEBI:18036"/>
        <dbReference type="ChEBI" id="CHEBI:18408"/>
        <dbReference type="ChEBI" id="CHEBI:30616"/>
        <dbReference type="ChEBI" id="CHEBI:57692"/>
        <dbReference type="ChEBI" id="CHEBI:58307"/>
        <dbReference type="EC" id="2.5.1.17"/>
    </reaction>
</comment>
<dbReference type="EMBL" id="MFJZ01000033">
    <property type="protein sequence ID" value="OGG29914.1"/>
    <property type="molecule type" value="Genomic_DNA"/>
</dbReference>
<dbReference type="InterPro" id="IPR029499">
    <property type="entry name" value="PduO-typ"/>
</dbReference>
<evidence type="ECO:0000256" key="3">
    <source>
        <dbReference type="ARBA" id="ARBA00022840"/>
    </source>
</evidence>
<sequence length="199" mass="22291">MPIYTRTGDTGSTSLFGGKRILKCEELVEVYGSLDELNSWVGHIASLFPSPDVKQFLQSIQSDLFTIGSTLAGWKSGDLTGLDGRVKEMEARIDAMEESLPPIKNFILPGGSELAAHAHITRSICRRVERQTVSLKVRKVREVPPFAKATGGKRDVKEGNLDAMIKYLNRLSDLFFMLARFINKQENVDEIVWQGKQNY</sequence>
<dbReference type="UniPathway" id="UPA00148">
    <property type="reaction ID" value="UER00233"/>
</dbReference>
<keyword evidence="1 4" id="KW-0808">Transferase</keyword>
<comment type="caution">
    <text evidence="6">The sequence shown here is derived from an EMBL/GenBank/DDBJ whole genome shotgun (WGS) entry which is preliminary data.</text>
</comment>